<name>Q02BB9_SOLUE</name>
<dbReference type="InterPro" id="IPR027417">
    <property type="entry name" value="P-loop_NTPase"/>
</dbReference>
<dbReference type="Pfam" id="PF01695">
    <property type="entry name" value="IstB_IS21"/>
    <property type="match status" value="1"/>
</dbReference>
<keyword evidence="1" id="KW-0547">Nucleotide-binding</keyword>
<dbReference type="InParanoid" id="Q02BB9"/>
<dbReference type="Gene3D" id="3.40.50.300">
    <property type="entry name" value="P-loop containing nucleotide triphosphate hydrolases"/>
    <property type="match status" value="1"/>
</dbReference>
<dbReference type="GO" id="GO:0005524">
    <property type="term" value="F:ATP binding"/>
    <property type="evidence" value="ECO:0007669"/>
    <property type="project" value="UniProtKB-KW"/>
</dbReference>
<proteinExistence type="predicted"/>
<feature type="domain" description="IstB-like ATP-binding" evidence="3">
    <location>
        <begin position="9"/>
        <end position="239"/>
    </location>
</feature>
<dbReference type="KEGG" id="sus:Acid_0646"/>
<dbReference type="NCBIfam" id="NF038214">
    <property type="entry name" value="IS21_help_AAA"/>
    <property type="match status" value="1"/>
</dbReference>
<evidence type="ECO:0000256" key="2">
    <source>
        <dbReference type="ARBA" id="ARBA00022840"/>
    </source>
</evidence>
<dbReference type="AlphaFoldDB" id="Q02BB9"/>
<dbReference type="STRING" id="234267.Acid_0646"/>
<dbReference type="HOGENOM" id="CLU_062999_1_0_0"/>
<evidence type="ECO:0000313" key="4">
    <source>
        <dbReference type="EMBL" id="ABJ81647.1"/>
    </source>
</evidence>
<organism evidence="4">
    <name type="scientific">Solibacter usitatus (strain Ellin6076)</name>
    <dbReference type="NCBI Taxonomy" id="234267"/>
    <lineage>
        <taxon>Bacteria</taxon>
        <taxon>Pseudomonadati</taxon>
        <taxon>Acidobacteriota</taxon>
        <taxon>Terriglobia</taxon>
        <taxon>Bryobacterales</taxon>
        <taxon>Solibacteraceae</taxon>
        <taxon>Candidatus Solibacter</taxon>
    </lineage>
</organism>
<dbReference type="PANTHER" id="PTHR30050">
    <property type="entry name" value="CHROMOSOMAL REPLICATION INITIATOR PROTEIN DNAA"/>
    <property type="match status" value="1"/>
</dbReference>
<evidence type="ECO:0000256" key="1">
    <source>
        <dbReference type="ARBA" id="ARBA00022741"/>
    </source>
</evidence>
<evidence type="ECO:0000259" key="3">
    <source>
        <dbReference type="Pfam" id="PF01695"/>
    </source>
</evidence>
<keyword evidence="2 4" id="KW-0067">ATP-binding</keyword>
<dbReference type="eggNOG" id="COG1484">
    <property type="taxonomic scope" value="Bacteria"/>
</dbReference>
<gene>
    <name evidence="4" type="ordered locus">Acid_0646</name>
</gene>
<reference evidence="4" key="1">
    <citation type="submission" date="2006-10" db="EMBL/GenBank/DDBJ databases">
        <title>Complete sequence of Solibacter usitatus Ellin6076.</title>
        <authorList>
            <consortium name="US DOE Joint Genome Institute"/>
            <person name="Copeland A."/>
            <person name="Lucas S."/>
            <person name="Lapidus A."/>
            <person name="Barry K."/>
            <person name="Detter J.C."/>
            <person name="Glavina del Rio T."/>
            <person name="Hammon N."/>
            <person name="Israni S."/>
            <person name="Dalin E."/>
            <person name="Tice H."/>
            <person name="Pitluck S."/>
            <person name="Thompson L.S."/>
            <person name="Brettin T."/>
            <person name="Bruce D."/>
            <person name="Han C."/>
            <person name="Tapia R."/>
            <person name="Gilna P."/>
            <person name="Schmutz J."/>
            <person name="Larimer F."/>
            <person name="Land M."/>
            <person name="Hauser L."/>
            <person name="Kyrpides N."/>
            <person name="Mikhailova N."/>
            <person name="Janssen P.H."/>
            <person name="Kuske C.R."/>
            <person name="Richardson P."/>
        </authorList>
    </citation>
    <scope>NUCLEOTIDE SEQUENCE</scope>
    <source>
        <strain evidence="4">Ellin6076</strain>
    </source>
</reference>
<sequence>MTEELEQLLKNLKLRRILEIYDEQLHAADKDDISYSEFVTRLVRAQFQAKQEGALEWRIQRANLPERWTLETFPFARQPGVNRKQIRGFAELEFIAKAENIVLTGDTGRGKTGLACGLLLKALENGYRCQFVKAQNLFDEMYASLADRSTRQLLKRLARLDVLLIDELGYLNLKPEQSNIFFKLMEERYRQHSTIITTNLVYDEWPNFLGSRPMVEALLSRLRHYCHTVHIDGPSLRVPQS</sequence>
<dbReference type="PANTHER" id="PTHR30050:SF4">
    <property type="entry name" value="ATP-BINDING PROTEIN RV3427C IN INSERTION SEQUENCE-RELATED"/>
    <property type="match status" value="1"/>
</dbReference>
<accession>Q02BB9</accession>
<dbReference type="CDD" id="cd00009">
    <property type="entry name" value="AAA"/>
    <property type="match status" value="1"/>
</dbReference>
<dbReference type="PIRSF" id="PIRSF003073">
    <property type="entry name" value="DNAC_TnpB_IstB"/>
    <property type="match status" value="1"/>
</dbReference>
<dbReference type="InterPro" id="IPR047661">
    <property type="entry name" value="IstB"/>
</dbReference>
<dbReference type="InterPro" id="IPR002611">
    <property type="entry name" value="IstB_ATP-bd"/>
</dbReference>
<dbReference type="OrthoDB" id="2052561at2"/>
<dbReference type="EMBL" id="CP000473">
    <property type="protein sequence ID" value="ABJ81647.1"/>
    <property type="molecule type" value="Genomic_DNA"/>
</dbReference>
<dbReference type="InterPro" id="IPR028350">
    <property type="entry name" value="DNAC/IstB-like"/>
</dbReference>
<protein>
    <submittedName>
        <fullName evidence="4">IstB domain protein ATP-binding protein</fullName>
    </submittedName>
</protein>
<dbReference type="SUPFAM" id="SSF52540">
    <property type="entry name" value="P-loop containing nucleoside triphosphate hydrolases"/>
    <property type="match status" value="1"/>
</dbReference>
<dbReference type="GO" id="GO:0006260">
    <property type="term" value="P:DNA replication"/>
    <property type="evidence" value="ECO:0007669"/>
    <property type="project" value="TreeGrafter"/>
</dbReference>